<dbReference type="HOGENOM" id="CLU_2446739_0_0_1"/>
<protein>
    <recommendedName>
        <fullName evidence="1">DUF6589 domain-containing protein</fullName>
    </recommendedName>
</protein>
<dbReference type="STRING" id="870435.A0A0C3KS20"/>
<dbReference type="EMBL" id="KN831947">
    <property type="protein sequence ID" value="KIO12317.1"/>
    <property type="molecule type" value="Genomic_DNA"/>
</dbReference>
<feature type="domain" description="DUF6589" evidence="1">
    <location>
        <begin position="14"/>
        <end position="89"/>
    </location>
</feature>
<dbReference type="OrthoDB" id="2685600at2759"/>
<proteinExistence type="predicted"/>
<dbReference type="AlphaFoldDB" id="A0A0C3KS20"/>
<reference evidence="2 3" key="1">
    <citation type="submission" date="2014-04" db="EMBL/GenBank/DDBJ databases">
        <authorList>
            <consortium name="DOE Joint Genome Institute"/>
            <person name="Kuo A."/>
            <person name="Kohler A."/>
            <person name="Costa M.D."/>
            <person name="Nagy L.G."/>
            <person name="Floudas D."/>
            <person name="Copeland A."/>
            <person name="Barry K.W."/>
            <person name="Cichocki N."/>
            <person name="Veneault-Fourrey C."/>
            <person name="LaButti K."/>
            <person name="Lindquist E.A."/>
            <person name="Lipzen A."/>
            <person name="Lundell T."/>
            <person name="Morin E."/>
            <person name="Murat C."/>
            <person name="Sun H."/>
            <person name="Tunlid A."/>
            <person name="Henrissat B."/>
            <person name="Grigoriev I.V."/>
            <person name="Hibbett D.S."/>
            <person name="Martin F."/>
            <person name="Nordberg H.P."/>
            <person name="Cantor M.N."/>
            <person name="Hua S.X."/>
        </authorList>
    </citation>
    <scope>NUCLEOTIDE SEQUENCE [LARGE SCALE GENOMIC DNA]</scope>
    <source>
        <strain evidence="2 3">Marx 270</strain>
    </source>
</reference>
<dbReference type="Proteomes" id="UP000054217">
    <property type="component" value="Unassembled WGS sequence"/>
</dbReference>
<gene>
    <name evidence="2" type="ORF">M404DRAFT_90579</name>
</gene>
<keyword evidence="3" id="KW-1185">Reference proteome</keyword>
<organism evidence="2 3">
    <name type="scientific">Pisolithus tinctorius Marx 270</name>
    <dbReference type="NCBI Taxonomy" id="870435"/>
    <lineage>
        <taxon>Eukaryota</taxon>
        <taxon>Fungi</taxon>
        <taxon>Dikarya</taxon>
        <taxon>Basidiomycota</taxon>
        <taxon>Agaricomycotina</taxon>
        <taxon>Agaricomycetes</taxon>
        <taxon>Agaricomycetidae</taxon>
        <taxon>Boletales</taxon>
        <taxon>Sclerodermatineae</taxon>
        <taxon>Pisolithaceae</taxon>
        <taxon>Pisolithus</taxon>
    </lineage>
</organism>
<accession>A0A0C3KS20</accession>
<name>A0A0C3KS20_PISTI</name>
<evidence type="ECO:0000313" key="2">
    <source>
        <dbReference type="EMBL" id="KIO12317.1"/>
    </source>
</evidence>
<evidence type="ECO:0000259" key="1">
    <source>
        <dbReference type="Pfam" id="PF20231"/>
    </source>
</evidence>
<reference evidence="3" key="2">
    <citation type="submission" date="2015-01" db="EMBL/GenBank/DDBJ databases">
        <title>Evolutionary Origins and Diversification of the Mycorrhizal Mutualists.</title>
        <authorList>
            <consortium name="DOE Joint Genome Institute"/>
            <consortium name="Mycorrhizal Genomics Consortium"/>
            <person name="Kohler A."/>
            <person name="Kuo A."/>
            <person name="Nagy L.G."/>
            <person name="Floudas D."/>
            <person name="Copeland A."/>
            <person name="Barry K.W."/>
            <person name="Cichocki N."/>
            <person name="Veneault-Fourrey C."/>
            <person name="LaButti K."/>
            <person name="Lindquist E.A."/>
            <person name="Lipzen A."/>
            <person name="Lundell T."/>
            <person name="Morin E."/>
            <person name="Murat C."/>
            <person name="Riley R."/>
            <person name="Ohm R."/>
            <person name="Sun H."/>
            <person name="Tunlid A."/>
            <person name="Henrissat B."/>
            <person name="Grigoriev I.V."/>
            <person name="Hibbett D.S."/>
            <person name="Martin F."/>
        </authorList>
    </citation>
    <scope>NUCLEOTIDE SEQUENCE [LARGE SCALE GENOMIC DNA]</scope>
    <source>
        <strain evidence="3">Marx 270</strain>
    </source>
</reference>
<sequence length="90" mass="10393">IATLLSLTVHTTDERKHTGLERMIVWVGDQLTVERLHGLFKYHAQDHTSFDRLDWLIVVFGWSHLMMVFANPMHKQYLGTNAGCGLMHAF</sequence>
<feature type="non-terminal residue" evidence="2">
    <location>
        <position position="1"/>
    </location>
</feature>
<feature type="non-terminal residue" evidence="2">
    <location>
        <position position="90"/>
    </location>
</feature>
<dbReference type="InParanoid" id="A0A0C3KS20"/>
<evidence type="ECO:0000313" key="3">
    <source>
        <dbReference type="Proteomes" id="UP000054217"/>
    </source>
</evidence>
<dbReference type="Pfam" id="PF20231">
    <property type="entry name" value="DUF6589"/>
    <property type="match status" value="1"/>
</dbReference>
<dbReference type="InterPro" id="IPR046496">
    <property type="entry name" value="DUF6589"/>
</dbReference>